<organism evidence="10 11">
    <name type="scientific">Candidatus Roizmanbacteria bacterium GW2011_GWC2_35_12</name>
    <dbReference type="NCBI Taxonomy" id="1618485"/>
    <lineage>
        <taxon>Bacteria</taxon>
        <taxon>Candidatus Roizmaniibacteriota</taxon>
    </lineage>
</organism>
<evidence type="ECO:0000313" key="10">
    <source>
        <dbReference type="EMBL" id="KKP67695.1"/>
    </source>
</evidence>
<dbReference type="FunFam" id="3.40.50.1260:FF:000001">
    <property type="entry name" value="Phosphoglycerate kinase"/>
    <property type="match status" value="1"/>
</dbReference>
<keyword evidence="7" id="KW-0963">Cytoplasm</keyword>
<feature type="binding site" evidence="7 8">
    <location>
        <position position="202"/>
    </location>
    <ligand>
        <name>ATP</name>
        <dbReference type="ChEBI" id="CHEBI:30616"/>
    </ligand>
</feature>
<evidence type="ECO:0000256" key="5">
    <source>
        <dbReference type="ARBA" id="ARBA00022777"/>
    </source>
</evidence>
<dbReference type="AlphaFoldDB" id="A0A0G0DXJ5"/>
<evidence type="ECO:0000313" key="11">
    <source>
        <dbReference type="Proteomes" id="UP000034127"/>
    </source>
</evidence>
<evidence type="ECO:0000256" key="3">
    <source>
        <dbReference type="ARBA" id="ARBA00022679"/>
    </source>
</evidence>
<evidence type="ECO:0000256" key="9">
    <source>
        <dbReference type="RuleBase" id="RU000532"/>
    </source>
</evidence>
<keyword evidence="4 7" id="KW-0547">Nucleotide-binding</keyword>
<feature type="binding site" evidence="7">
    <location>
        <position position="38"/>
    </location>
    <ligand>
        <name>substrate</name>
    </ligand>
</feature>
<dbReference type="HAMAP" id="MF_00145">
    <property type="entry name" value="Phosphoglyc_kinase"/>
    <property type="match status" value="1"/>
</dbReference>
<dbReference type="PIRSF" id="PIRSF000724">
    <property type="entry name" value="Pgk"/>
    <property type="match status" value="1"/>
</dbReference>
<keyword evidence="7" id="KW-0324">Glycolysis</keyword>
<dbReference type="GO" id="GO:0004618">
    <property type="term" value="F:phosphoglycerate kinase activity"/>
    <property type="evidence" value="ECO:0007669"/>
    <property type="project" value="UniProtKB-UniRule"/>
</dbReference>
<dbReference type="GO" id="GO:0006096">
    <property type="term" value="P:glycolytic process"/>
    <property type="evidence" value="ECO:0007669"/>
    <property type="project" value="UniProtKB-UniRule"/>
</dbReference>
<reference evidence="10 11" key="1">
    <citation type="journal article" date="2015" name="Nature">
        <title>rRNA introns, odd ribosomes, and small enigmatic genomes across a large radiation of phyla.</title>
        <authorList>
            <person name="Brown C.T."/>
            <person name="Hug L.A."/>
            <person name="Thomas B.C."/>
            <person name="Sharon I."/>
            <person name="Castelle C.J."/>
            <person name="Singh A."/>
            <person name="Wilkins M.J."/>
            <person name="Williams K.H."/>
            <person name="Banfield J.F."/>
        </authorList>
    </citation>
    <scope>NUCLEOTIDE SEQUENCE [LARGE SCALE GENOMIC DNA]</scope>
</reference>
<evidence type="ECO:0000256" key="6">
    <source>
        <dbReference type="ARBA" id="ARBA00022840"/>
    </source>
</evidence>
<evidence type="ECO:0000256" key="8">
    <source>
        <dbReference type="PIRSR" id="PIRSR000724-2"/>
    </source>
</evidence>
<comment type="pathway">
    <text evidence="7">Carbohydrate degradation; glycolysis; pyruvate from D-glyceraldehyde 3-phosphate: step 2/5.</text>
</comment>
<keyword evidence="3 7" id="KW-0808">Transferase</keyword>
<dbReference type="Pfam" id="PF00162">
    <property type="entry name" value="PGK"/>
    <property type="match status" value="1"/>
</dbReference>
<sequence>MSKIKFIDEIEITNKQILVRVDFDVSLNPDHTIANDVRIQKNLPTLKYLLKNNNRIICIAKLNRPKTRDLKHSLRLVVKRLQEYIPDYKIILIDDFLTCDQKIFRDQKLNEILVLENIRFYPKEKDYSTIFAKKLAALADIYVNDGFAVSHRTDTSVIGPPKFIPGYGGLLLKKELEMIDQAIKNPKKPIVAIIGGAKVSTKIGLVNKLIKIVDYLIIGGGLANTFVCAQGHEVGASFCEYEAVQEARRLLSLTKNNRAEIVLPVDAIIATSKDDKEHEVVKIENIPPGKSIFDIGPETKARIGCILAKAKTIIWNGPVGLFENPAFREGTDFIYYSITHNPEAISIVGGGDTLAAISKKGYLDKITHISTGGGAMLEYIEKGTLPGIEALKR</sequence>
<comment type="caution">
    <text evidence="7">Lacks conserved residue(s) required for the propagation of feature annotation.</text>
</comment>
<evidence type="ECO:0000256" key="2">
    <source>
        <dbReference type="ARBA" id="ARBA00013061"/>
    </source>
</evidence>
<dbReference type="Proteomes" id="UP000034127">
    <property type="component" value="Unassembled WGS sequence"/>
</dbReference>
<keyword evidence="5 7" id="KW-0418">Kinase</keyword>
<dbReference type="GO" id="GO:0005524">
    <property type="term" value="F:ATP binding"/>
    <property type="evidence" value="ECO:0007669"/>
    <property type="project" value="UniProtKB-KW"/>
</dbReference>
<feature type="binding site" evidence="7">
    <location>
        <position position="119"/>
    </location>
    <ligand>
        <name>substrate</name>
    </ligand>
</feature>
<dbReference type="SUPFAM" id="SSF53748">
    <property type="entry name" value="Phosphoglycerate kinase"/>
    <property type="match status" value="1"/>
</dbReference>
<dbReference type="GO" id="GO:0005829">
    <property type="term" value="C:cytosol"/>
    <property type="evidence" value="ECO:0007669"/>
    <property type="project" value="TreeGrafter"/>
</dbReference>
<dbReference type="EMBL" id="LBPX01000010">
    <property type="protein sequence ID" value="KKP67695.1"/>
    <property type="molecule type" value="Genomic_DNA"/>
</dbReference>
<dbReference type="PATRIC" id="fig|1618485.3.peg.299"/>
<dbReference type="GO" id="GO:0043531">
    <property type="term" value="F:ADP binding"/>
    <property type="evidence" value="ECO:0007669"/>
    <property type="project" value="TreeGrafter"/>
</dbReference>
<comment type="catalytic activity">
    <reaction evidence="1 7 9">
        <text>(2R)-3-phosphoglycerate + ATP = (2R)-3-phospho-glyceroyl phosphate + ADP</text>
        <dbReference type="Rhea" id="RHEA:14801"/>
        <dbReference type="ChEBI" id="CHEBI:30616"/>
        <dbReference type="ChEBI" id="CHEBI:57604"/>
        <dbReference type="ChEBI" id="CHEBI:58272"/>
        <dbReference type="ChEBI" id="CHEBI:456216"/>
        <dbReference type="EC" id="2.7.2.3"/>
    </reaction>
</comment>
<dbReference type="EC" id="2.7.2.3" evidence="2 7"/>
<dbReference type="PANTHER" id="PTHR11406">
    <property type="entry name" value="PHOSPHOGLYCERATE KINASE"/>
    <property type="match status" value="1"/>
</dbReference>
<feature type="binding site" evidence="7 8">
    <location>
        <begin position="350"/>
        <end position="353"/>
    </location>
    <ligand>
        <name>ATP</name>
        <dbReference type="ChEBI" id="CHEBI:30616"/>
    </ligand>
</feature>
<name>A0A0G0DXJ5_9BACT</name>
<dbReference type="PRINTS" id="PR00477">
    <property type="entry name" value="PHGLYCKINASE"/>
</dbReference>
<comment type="caution">
    <text evidence="10">The sequence shown here is derived from an EMBL/GenBank/DDBJ whole genome shotgun (WGS) entry which is preliminary data.</text>
</comment>
<proteinExistence type="inferred from homology"/>
<comment type="subunit">
    <text evidence="7">Monomer.</text>
</comment>
<dbReference type="InterPro" id="IPR015824">
    <property type="entry name" value="Phosphoglycerate_kinase_N"/>
</dbReference>
<evidence type="ECO:0000256" key="7">
    <source>
        <dbReference type="HAMAP-Rule" id="MF_00145"/>
    </source>
</evidence>
<evidence type="ECO:0000256" key="1">
    <source>
        <dbReference type="ARBA" id="ARBA00000642"/>
    </source>
</evidence>
<comment type="subcellular location">
    <subcellularLocation>
        <location evidence="7">Cytoplasm</location>
    </subcellularLocation>
</comment>
<dbReference type="PANTHER" id="PTHR11406:SF23">
    <property type="entry name" value="PHOSPHOGLYCERATE KINASE 1, CHLOROPLASTIC-RELATED"/>
    <property type="match status" value="1"/>
</dbReference>
<protein>
    <recommendedName>
        <fullName evidence="2 7">Phosphoglycerate kinase</fullName>
        <ecNumber evidence="2 7">2.7.2.3</ecNumber>
    </recommendedName>
</protein>
<dbReference type="InterPro" id="IPR001576">
    <property type="entry name" value="Phosphoglycerate_kinase"/>
</dbReference>
<gene>
    <name evidence="7" type="primary">pgk</name>
    <name evidence="10" type="ORF">UR63_C0010G0016</name>
</gene>
<dbReference type="Gene3D" id="3.40.50.1260">
    <property type="entry name" value="Phosphoglycerate kinase, N-terminal domain"/>
    <property type="match status" value="2"/>
</dbReference>
<dbReference type="UniPathway" id="UPA00109">
    <property type="reaction ID" value="UER00185"/>
</dbReference>
<feature type="binding site" evidence="7">
    <location>
        <position position="152"/>
    </location>
    <ligand>
        <name>substrate</name>
    </ligand>
</feature>
<evidence type="ECO:0000256" key="4">
    <source>
        <dbReference type="ARBA" id="ARBA00022741"/>
    </source>
</evidence>
<dbReference type="InterPro" id="IPR036043">
    <property type="entry name" value="Phosphoglycerate_kinase_sf"/>
</dbReference>
<accession>A0A0G0DXJ5</accession>
<comment type="similarity">
    <text evidence="7 9">Belongs to the phosphoglycerate kinase family.</text>
</comment>
<keyword evidence="6 7" id="KW-0067">ATP-binding</keyword>
<feature type="binding site" evidence="7 8">
    <location>
        <position position="323"/>
    </location>
    <ligand>
        <name>ATP</name>
        <dbReference type="ChEBI" id="CHEBI:30616"/>
    </ligand>
</feature>
<dbReference type="GO" id="GO:0006094">
    <property type="term" value="P:gluconeogenesis"/>
    <property type="evidence" value="ECO:0007669"/>
    <property type="project" value="TreeGrafter"/>
</dbReference>